<evidence type="ECO:0000256" key="2">
    <source>
        <dbReference type="ARBA" id="ARBA00005572"/>
    </source>
</evidence>
<dbReference type="HOGENOM" id="CLU_026337_2_0_1"/>
<dbReference type="AlphaFoldDB" id="A0A0C3PFW1"/>
<evidence type="ECO:0000256" key="7">
    <source>
        <dbReference type="ARBA" id="ARBA00023242"/>
    </source>
</evidence>
<protein>
    <recommendedName>
        <fullName evidence="10">Nop domain-containing protein</fullName>
    </recommendedName>
</protein>
<dbReference type="GO" id="GO:0000244">
    <property type="term" value="P:spliceosomal tri-snRNP complex assembly"/>
    <property type="evidence" value="ECO:0007669"/>
    <property type="project" value="InterPro"/>
</dbReference>
<dbReference type="GO" id="GO:0003723">
    <property type="term" value="F:RNA binding"/>
    <property type="evidence" value="ECO:0007669"/>
    <property type="project" value="UniProtKB-KW"/>
</dbReference>
<evidence type="ECO:0000256" key="9">
    <source>
        <dbReference type="SAM" id="MobiDB-lite"/>
    </source>
</evidence>
<comment type="subcellular location">
    <subcellularLocation>
        <location evidence="1">Nucleus</location>
    </subcellularLocation>
</comment>
<proteinExistence type="inferred from homology"/>
<dbReference type="GO" id="GO:0005687">
    <property type="term" value="C:U4 snRNP"/>
    <property type="evidence" value="ECO:0007669"/>
    <property type="project" value="TreeGrafter"/>
</dbReference>
<keyword evidence="8" id="KW-0687">Ribonucleoprotein</keyword>
<evidence type="ECO:0000259" key="10">
    <source>
        <dbReference type="PROSITE" id="PS51358"/>
    </source>
</evidence>
<dbReference type="PROSITE" id="PS51358">
    <property type="entry name" value="NOP"/>
    <property type="match status" value="1"/>
</dbReference>
<comment type="similarity">
    <text evidence="2">Belongs to the PRP31 family.</text>
</comment>
<dbReference type="InterPro" id="IPR012976">
    <property type="entry name" value="NOSIC"/>
</dbReference>
<feature type="domain" description="Nop" evidence="10">
    <location>
        <begin position="271"/>
        <end position="389"/>
    </location>
</feature>
<dbReference type="InterPro" id="IPR036070">
    <property type="entry name" value="Nop_dom_sf"/>
</dbReference>
<feature type="region of interest" description="Disordered" evidence="9">
    <location>
        <begin position="1"/>
        <end position="54"/>
    </location>
</feature>
<sequence length="544" mass="58717">MGDLADELLADIEGLSDGGEDGHQDNKEDTGRTSGSALNALKRKAEDDIDMSDLEEDVDEAGADGAGAVEGFVLEGGVRPAEELDAEDVQQMDLGGIDNVSSIAKLEGSKRMADILKEIEKFQANPSSADAISLPAHLNPEYNLIVQANNLSVDVDNEILVVHKFIRDHYAPKFPELEQLIPDPTQHIRAVRILANNEEILRLQDPTKVDLSGVLPPAVIMSVLITATTSSGQPLTEAQWIAVEKACDLADRLEDVRKRIFMYVSSRMNVLAPNLSAIVGTTTAAKLLGVAGGLNALAKMPSCNVHLLGAQKKLALGFSTATQRRHTGFVFQSELIQQTPPEYQLKVQRTVGAKCVLAARMDLERTRRDGSYGQELREKIERHIDRLAAPPPAKITKALPVPNDGPKKRRGGRRARKAKEAYAQTELRKLQNRMLFGQPEEEVGAFDQTKGLGMIGVGSGKVRAGMGEAKSRAKLSKANKLRTAMLARAAQSSASSTSGTATSLTVTPVQGFELNRAAAAQRVKEANDRWFAGGTFSFVGQKGE</sequence>
<dbReference type="InterPro" id="IPR042239">
    <property type="entry name" value="Nop_C"/>
</dbReference>
<reference evidence="12" key="2">
    <citation type="submission" date="2015-01" db="EMBL/GenBank/DDBJ databases">
        <title>Evolutionary Origins and Diversification of the Mycorrhizal Mutualists.</title>
        <authorList>
            <consortium name="DOE Joint Genome Institute"/>
            <consortium name="Mycorrhizal Genomics Consortium"/>
            <person name="Kohler A."/>
            <person name="Kuo A."/>
            <person name="Nagy L.G."/>
            <person name="Floudas D."/>
            <person name="Copeland A."/>
            <person name="Barry K.W."/>
            <person name="Cichocki N."/>
            <person name="Veneault-Fourrey C."/>
            <person name="LaButti K."/>
            <person name="Lindquist E.A."/>
            <person name="Lipzen A."/>
            <person name="Lundell T."/>
            <person name="Morin E."/>
            <person name="Murat C."/>
            <person name="Riley R."/>
            <person name="Ohm R."/>
            <person name="Sun H."/>
            <person name="Tunlid A."/>
            <person name="Henrissat B."/>
            <person name="Grigoriev I.V."/>
            <person name="Hibbett D.S."/>
            <person name="Martin F."/>
        </authorList>
    </citation>
    <scope>NUCLEOTIDE SEQUENCE [LARGE SCALE GENOMIC DNA]</scope>
    <source>
        <strain evidence="12">Marx 270</strain>
    </source>
</reference>
<dbReference type="SMART" id="SM00931">
    <property type="entry name" value="NOSIC"/>
    <property type="match status" value="1"/>
</dbReference>
<dbReference type="InterPro" id="IPR002687">
    <property type="entry name" value="Nop_dom"/>
</dbReference>
<feature type="compositionally biased region" description="Acidic residues" evidence="9">
    <location>
        <begin position="1"/>
        <end position="10"/>
    </location>
</feature>
<evidence type="ECO:0000313" key="11">
    <source>
        <dbReference type="EMBL" id="KIO12800.1"/>
    </source>
</evidence>
<evidence type="ECO:0000256" key="5">
    <source>
        <dbReference type="ARBA" id="ARBA00022884"/>
    </source>
</evidence>
<reference evidence="11 12" key="1">
    <citation type="submission" date="2014-04" db="EMBL/GenBank/DDBJ databases">
        <authorList>
            <consortium name="DOE Joint Genome Institute"/>
            <person name="Kuo A."/>
            <person name="Kohler A."/>
            <person name="Costa M.D."/>
            <person name="Nagy L.G."/>
            <person name="Floudas D."/>
            <person name="Copeland A."/>
            <person name="Barry K.W."/>
            <person name="Cichocki N."/>
            <person name="Veneault-Fourrey C."/>
            <person name="LaButti K."/>
            <person name="Lindquist E.A."/>
            <person name="Lipzen A."/>
            <person name="Lundell T."/>
            <person name="Morin E."/>
            <person name="Murat C."/>
            <person name="Sun H."/>
            <person name="Tunlid A."/>
            <person name="Henrissat B."/>
            <person name="Grigoriev I.V."/>
            <person name="Hibbett D.S."/>
            <person name="Martin F."/>
            <person name="Nordberg H.P."/>
            <person name="Cantor M.N."/>
            <person name="Hua S.X."/>
        </authorList>
    </citation>
    <scope>NUCLEOTIDE SEQUENCE [LARGE SCALE GENOMIC DNA]</scope>
    <source>
        <strain evidence="11 12">Marx 270</strain>
    </source>
</reference>
<feature type="compositionally biased region" description="Basic and acidic residues" evidence="9">
    <location>
        <begin position="20"/>
        <end position="31"/>
    </location>
</feature>
<dbReference type="OrthoDB" id="4771285at2759"/>
<evidence type="ECO:0000256" key="3">
    <source>
        <dbReference type="ARBA" id="ARBA00022664"/>
    </source>
</evidence>
<dbReference type="FunFam" id="1.10.246.90:FF:000002">
    <property type="entry name" value="U4/U6 small nuclear ribonucleoprotein Prp31"/>
    <property type="match status" value="1"/>
</dbReference>
<keyword evidence="4" id="KW-0747">Spliceosome</keyword>
<dbReference type="Gene3D" id="1.10.246.90">
    <property type="entry name" value="Nop domain"/>
    <property type="match status" value="1"/>
</dbReference>
<name>A0A0C3PFW1_PISTI</name>
<dbReference type="Proteomes" id="UP000054217">
    <property type="component" value="Unassembled WGS sequence"/>
</dbReference>
<keyword evidence="5" id="KW-0694">RNA-binding</keyword>
<dbReference type="GO" id="GO:0046540">
    <property type="term" value="C:U4/U6 x U5 tri-snRNP complex"/>
    <property type="evidence" value="ECO:0007669"/>
    <property type="project" value="InterPro"/>
</dbReference>
<dbReference type="PANTHER" id="PTHR13904">
    <property type="entry name" value="PRE-MRNA SPLICING FACTOR PRP31"/>
    <property type="match status" value="1"/>
</dbReference>
<evidence type="ECO:0000256" key="1">
    <source>
        <dbReference type="ARBA" id="ARBA00004123"/>
    </source>
</evidence>
<evidence type="ECO:0000256" key="6">
    <source>
        <dbReference type="ARBA" id="ARBA00023187"/>
    </source>
</evidence>
<dbReference type="Pfam" id="PF09785">
    <property type="entry name" value="Prp31_C"/>
    <property type="match status" value="1"/>
</dbReference>
<dbReference type="Gene3D" id="1.10.287.4070">
    <property type="match status" value="1"/>
</dbReference>
<dbReference type="STRING" id="870435.A0A0C3PFW1"/>
<keyword evidence="7" id="KW-0539">Nucleus</keyword>
<dbReference type="FunFam" id="1.10.287.4070:FF:000003">
    <property type="entry name" value="U4/U6 small nuclear ribonucleoprotein PRP31"/>
    <property type="match status" value="1"/>
</dbReference>
<evidence type="ECO:0000256" key="8">
    <source>
        <dbReference type="ARBA" id="ARBA00023274"/>
    </source>
</evidence>
<keyword evidence="6" id="KW-0508">mRNA splicing</keyword>
<dbReference type="InterPro" id="IPR027105">
    <property type="entry name" value="Prp31"/>
</dbReference>
<dbReference type="FunCoup" id="A0A0C3PFW1">
    <property type="interactions" value="895"/>
</dbReference>
<dbReference type="Pfam" id="PF01798">
    <property type="entry name" value="Nop"/>
    <property type="match status" value="1"/>
</dbReference>
<accession>A0A0C3PFW1</accession>
<dbReference type="PANTHER" id="PTHR13904:SF0">
    <property type="entry name" value="U4_U6 SMALL NUCLEAR RIBONUCLEOPROTEIN PRP31"/>
    <property type="match status" value="1"/>
</dbReference>
<evidence type="ECO:0000256" key="4">
    <source>
        <dbReference type="ARBA" id="ARBA00022728"/>
    </source>
</evidence>
<feature type="region of interest" description="Disordered" evidence="9">
    <location>
        <begin position="394"/>
        <end position="421"/>
    </location>
</feature>
<evidence type="ECO:0000313" key="12">
    <source>
        <dbReference type="Proteomes" id="UP000054217"/>
    </source>
</evidence>
<dbReference type="InParanoid" id="A0A0C3PFW1"/>
<organism evidence="11 12">
    <name type="scientific">Pisolithus tinctorius Marx 270</name>
    <dbReference type="NCBI Taxonomy" id="870435"/>
    <lineage>
        <taxon>Eukaryota</taxon>
        <taxon>Fungi</taxon>
        <taxon>Dikarya</taxon>
        <taxon>Basidiomycota</taxon>
        <taxon>Agaricomycotina</taxon>
        <taxon>Agaricomycetes</taxon>
        <taxon>Agaricomycetidae</taxon>
        <taxon>Boletales</taxon>
        <taxon>Sclerodermatineae</taxon>
        <taxon>Pisolithaceae</taxon>
        <taxon>Pisolithus</taxon>
    </lineage>
</organism>
<feature type="compositionally biased region" description="Basic residues" evidence="9">
    <location>
        <begin position="407"/>
        <end position="417"/>
    </location>
</feature>
<dbReference type="InterPro" id="IPR019175">
    <property type="entry name" value="Prp31_C"/>
</dbReference>
<keyword evidence="12" id="KW-1185">Reference proteome</keyword>
<dbReference type="EMBL" id="KN831947">
    <property type="protein sequence ID" value="KIO12800.1"/>
    <property type="molecule type" value="Genomic_DNA"/>
</dbReference>
<dbReference type="GO" id="GO:0071011">
    <property type="term" value="C:precatalytic spliceosome"/>
    <property type="evidence" value="ECO:0007669"/>
    <property type="project" value="TreeGrafter"/>
</dbReference>
<dbReference type="SUPFAM" id="SSF89124">
    <property type="entry name" value="Nop domain"/>
    <property type="match status" value="1"/>
</dbReference>
<keyword evidence="3" id="KW-0507">mRNA processing</keyword>
<gene>
    <name evidence="11" type="ORF">M404DRAFT_12929</name>
</gene>